<reference evidence="13 14" key="1">
    <citation type="submission" date="2018-11" db="EMBL/GenBank/DDBJ databases">
        <authorList>
            <consortium name="Pathogen Informatics"/>
        </authorList>
    </citation>
    <scope>NUCLEOTIDE SEQUENCE [LARGE SCALE GENOMIC DNA]</scope>
</reference>
<dbReference type="PANTHER" id="PTHR24416:SF602">
    <property type="entry name" value="PROTEIN VER-1-RELATED"/>
    <property type="match status" value="1"/>
</dbReference>
<evidence type="ECO:0000256" key="10">
    <source>
        <dbReference type="SAM" id="Phobius"/>
    </source>
</evidence>
<dbReference type="InterPro" id="IPR011009">
    <property type="entry name" value="Kinase-like_dom_sf"/>
</dbReference>
<dbReference type="PROSITE" id="PS50835">
    <property type="entry name" value="IG_LIKE"/>
    <property type="match status" value="1"/>
</dbReference>
<dbReference type="InterPro" id="IPR013783">
    <property type="entry name" value="Ig-like_fold"/>
</dbReference>
<evidence type="ECO:0000256" key="2">
    <source>
        <dbReference type="ARBA" id="ARBA00022692"/>
    </source>
</evidence>
<evidence type="ECO:0000256" key="8">
    <source>
        <dbReference type="PIRSR" id="PIRSR000615-2"/>
    </source>
</evidence>
<protein>
    <recommendedName>
        <fullName evidence="15">Receptor protein-tyrosine kinase</fullName>
    </recommendedName>
</protein>
<comment type="subcellular location">
    <subcellularLocation>
        <location evidence="1">Membrane</location>
        <topology evidence="1">Single-pass membrane protein</topology>
    </subcellularLocation>
</comment>
<dbReference type="InterPro" id="IPR001245">
    <property type="entry name" value="Ser-Thr/Tyr_kinase_cat_dom"/>
</dbReference>
<dbReference type="GO" id="GO:0005886">
    <property type="term" value="C:plasma membrane"/>
    <property type="evidence" value="ECO:0007669"/>
    <property type="project" value="TreeGrafter"/>
</dbReference>
<dbReference type="SMART" id="SM00219">
    <property type="entry name" value="TyrKc"/>
    <property type="match status" value="1"/>
</dbReference>
<dbReference type="InterPro" id="IPR020635">
    <property type="entry name" value="Tyr_kinase_cat_dom"/>
</dbReference>
<feature type="binding site" evidence="8">
    <location>
        <position position="533"/>
    </location>
    <ligand>
        <name>ATP</name>
        <dbReference type="ChEBI" id="CHEBI:30616"/>
    </ligand>
</feature>
<evidence type="ECO:0000259" key="11">
    <source>
        <dbReference type="PROSITE" id="PS50011"/>
    </source>
</evidence>
<evidence type="ECO:0000256" key="9">
    <source>
        <dbReference type="PIRSR" id="PIRSR000615-3"/>
    </source>
</evidence>
<evidence type="ECO:0000313" key="13">
    <source>
        <dbReference type="EMBL" id="VDM22928.1"/>
    </source>
</evidence>
<evidence type="ECO:0000256" key="4">
    <source>
        <dbReference type="ARBA" id="ARBA00023136"/>
    </source>
</evidence>
<keyword evidence="9" id="KW-0460">Magnesium</keyword>
<dbReference type="SUPFAM" id="SSF48726">
    <property type="entry name" value="Immunoglobulin"/>
    <property type="match status" value="2"/>
</dbReference>
<accession>A0A3P7GJS9</accession>
<feature type="transmembrane region" description="Helical" evidence="10">
    <location>
        <begin position="431"/>
        <end position="453"/>
    </location>
</feature>
<gene>
    <name evidence="13" type="ORF">WBA_LOCUS12726</name>
</gene>
<evidence type="ECO:0000256" key="3">
    <source>
        <dbReference type="ARBA" id="ARBA00022989"/>
    </source>
</evidence>
<keyword evidence="5" id="KW-1015">Disulfide bond</keyword>
<evidence type="ECO:0000256" key="5">
    <source>
        <dbReference type="ARBA" id="ARBA00023157"/>
    </source>
</evidence>
<dbReference type="FunCoup" id="A0A3P7GJS9">
    <property type="interactions" value="1307"/>
</dbReference>
<dbReference type="GO" id="GO:0009653">
    <property type="term" value="P:anatomical structure morphogenesis"/>
    <property type="evidence" value="ECO:0007669"/>
    <property type="project" value="UniProtKB-ARBA"/>
</dbReference>
<keyword evidence="2 10" id="KW-0812">Transmembrane</keyword>
<feature type="binding site" evidence="9">
    <location>
        <position position="481"/>
    </location>
    <ligand>
        <name>Mg(2+)</name>
        <dbReference type="ChEBI" id="CHEBI:18420"/>
    </ligand>
</feature>
<evidence type="ECO:0000256" key="6">
    <source>
        <dbReference type="ARBA" id="ARBA00023180"/>
    </source>
</evidence>
<dbReference type="GO" id="GO:0005524">
    <property type="term" value="F:ATP binding"/>
    <property type="evidence" value="ECO:0007669"/>
    <property type="project" value="UniProtKB-KW"/>
</dbReference>
<evidence type="ECO:0000256" key="7">
    <source>
        <dbReference type="ARBA" id="ARBA00023319"/>
    </source>
</evidence>
<dbReference type="SUPFAM" id="SSF56112">
    <property type="entry name" value="Protein kinase-like (PK-like)"/>
    <property type="match status" value="1"/>
</dbReference>
<dbReference type="GO" id="GO:0043235">
    <property type="term" value="C:receptor complex"/>
    <property type="evidence" value="ECO:0007669"/>
    <property type="project" value="TreeGrafter"/>
</dbReference>
<keyword evidence="8" id="KW-0067">ATP-binding</keyword>
<feature type="domain" description="Ig-like" evidence="12">
    <location>
        <begin position="341"/>
        <end position="427"/>
    </location>
</feature>
<dbReference type="InterPro" id="IPR050122">
    <property type="entry name" value="RTK"/>
</dbReference>
<evidence type="ECO:0008006" key="15">
    <source>
        <dbReference type="Google" id="ProtNLM"/>
    </source>
</evidence>
<keyword evidence="7" id="KW-0393">Immunoglobulin domain</keyword>
<evidence type="ECO:0000313" key="14">
    <source>
        <dbReference type="Proteomes" id="UP000270924"/>
    </source>
</evidence>
<dbReference type="Gene3D" id="2.60.40.10">
    <property type="entry name" value="Immunoglobulins"/>
    <property type="match status" value="1"/>
</dbReference>
<dbReference type="SMART" id="SM00408">
    <property type="entry name" value="IGc2"/>
    <property type="match status" value="2"/>
</dbReference>
<sequence>MHRLQVSPTKGQLKVMDFSENVDSEEGNTVRLFHIARAFPSDEYSSEWRKYSKTISSGGEFMEIIKKDIRSEVNADLHEDELSIINATVDDSAIYQLVIRVSQDYIYRKNWTLSIRPIDIQPHITIHDQFGQLLLFDVLIDSKIIVMCLVKDTRPHKLRLLYVTRGGEWEQPDDSKELSGFTFESAIKWITHAKEHMRIRCEDETNKVDEKNLVVSEVKTINASFIAKKPIDLLNEDNSIYEKDHLELICILPLNDDLLLPNLLACLENMMYCSDVVWMRGDVQLAYPERHVTIYSQKFITTLDDISSNESGDYQCIAKSKNTRIYRSYTLHIKINVVVAPHIVEAKEEYEHLAKYGERAELVCPIEGEPEPLYRWLKNGIKYNGYGSLTKKIDFPRVMVEDKATYTCVAKNRAGSQQLVDEPAYIRSSKYWWTLGFATVSVLVLLLMALLLLKQRCKSKRQEERLRALYNQLMNESNGEYRDGSIDLKQPLHERVEQLPYDRRYEINKDKLFFKQVFIPSFGSDRINIVAIKAPRDGRNVHHQKALADELKIMIAIGVHPNVLCLIGAVTKQMSSGQLYMIMEYCENDNLKDYLSKNSAGFLNEVEISREPLSSDGYLTPTRNAQHKAQIYLAELKLQWAIEVDEERMADKMITTSDLISFGYQVANGMEYLSSKTVSLITLFKNLSI</sequence>
<dbReference type="GO" id="GO:0004714">
    <property type="term" value="F:transmembrane receptor protein tyrosine kinase activity"/>
    <property type="evidence" value="ECO:0007669"/>
    <property type="project" value="TreeGrafter"/>
</dbReference>
<dbReference type="OrthoDB" id="5912975at2759"/>
<dbReference type="PROSITE" id="PS50011">
    <property type="entry name" value="PROTEIN_KINASE_DOM"/>
    <property type="match status" value="1"/>
</dbReference>
<keyword evidence="3 10" id="KW-1133">Transmembrane helix</keyword>
<dbReference type="GO" id="GO:0007169">
    <property type="term" value="P:cell surface receptor protein tyrosine kinase signaling pathway"/>
    <property type="evidence" value="ECO:0007669"/>
    <property type="project" value="TreeGrafter"/>
</dbReference>
<keyword evidence="14" id="KW-1185">Reference proteome</keyword>
<evidence type="ECO:0000259" key="12">
    <source>
        <dbReference type="PROSITE" id="PS50835"/>
    </source>
</evidence>
<organism evidence="13 14">
    <name type="scientific">Wuchereria bancrofti</name>
    <dbReference type="NCBI Taxonomy" id="6293"/>
    <lineage>
        <taxon>Eukaryota</taxon>
        <taxon>Metazoa</taxon>
        <taxon>Ecdysozoa</taxon>
        <taxon>Nematoda</taxon>
        <taxon>Chromadorea</taxon>
        <taxon>Rhabditida</taxon>
        <taxon>Spirurina</taxon>
        <taxon>Spiruromorpha</taxon>
        <taxon>Filarioidea</taxon>
        <taxon>Onchocercidae</taxon>
        <taxon>Wuchereria</taxon>
    </lineage>
</organism>
<dbReference type="Pfam" id="PF13927">
    <property type="entry name" value="Ig_3"/>
    <property type="match status" value="1"/>
</dbReference>
<dbReference type="Pfam" id="PF07714">
    <property type="entry name" value="PK_Tyr_Ser-Thr"/>
    <property type="match status" value="1"/>
</dbReference>
<evidence type="ECO:0000256" key="1">
    <source>
        <dbReference type="ARBA" id="ARBA00004167"/>
    </source>
</evidence>
<dbReference type="AlphaFoldDB" id="A0A3P7GJS9"/>
<dbReference type="SMART" id="SM00409">
    <property type="entry name" value="IG"/>
    <property type="match status" value="3"/>
</dbReference>
<dbReference type="InterPro" id="IPR000719">
    <property type="entry name" value="Prot_kinase_dom"/>
</dbReference>
<dbReference type="Gene3D" id="3.30.200.20">
    <property type="entry name" value="Phosphorylase Kinase, domain 1"/>
    <property type="match status" value="1"/>
</dbReference>
<keyword evidence="4 10" id="KW-0472">Membrane</keyword>
<proteinExistence type="predicted"/>
<name>A0A3P7GJS9_WUCBA</name>
<dbReference type="InterPro" id="IPR003598">
    <property type="entry name" value="Ig_sub2"/>
</dbReference>
<dbReference type="PANTHER" id="PTHR24416">
    <property type="entry name" value="TYROSINE-PROTEIN KINASE RECEPTOR"/>
    <property type="match status" value="1"/>
</dbReference>
<dbReference type="InterPro" id="IPR036179">
    <property type="entry name" value="Ig-like_dom_sf"/>
</dbReference>
<keyword evidence="6" id="KW-0325">Glycoprotein</keyword>
<feature type="domain" description="Protein kinase" evidence="11">
    <location>
        <begin position="507"/>
        <end position="689"/>
    </location>
</feature>
<dbReference type="Proteomes" id="UP000270924">
    <property type="component" value="Unassembled WGS sequence"/>
</dbReference>
<keyword evidence="8" id="KW-0547">Nucleotide-binding</keyword>
<dbReference type="EMBL" id="UYWW01013059">
    <property type="protein sequence ID" value="VDM22928.1"/>
    <property type="molecule type" value="Genomic_DNA"/>
</dbReference>
<dbReference type="InterPro" id="IPR003599">
    <property type="entry name" value="Ig_sub"/>
</dbReference>
<dbReference type="InterPro" id="IPR007110">
    <property type="entry name" value="Ig-like_dom"/>
</dbReference>
<keyword evidence="9" id="KW-0479">Metal-binding</keyword>
<dbReference type="InParanoid" id="A0A3P7GJS9"/>
<dbReference type="GO" id="GO:0046872">
    <property type="term" value="F:metal ion binding"/>
    <property type="evidence" value="ECO:0007669"/>
    <property type="project" value="UniProtKB-KW"/>
</dbReference>